<feature type="region of interest" description="Disordered" evidence="1">
    <location>
        <begin position="1"/>
        <end position="34"/>
    </location>
</feature>
<dbReference type="Proteomes" id="UP000784294">
    <property type="component" value="Unassembled WGS sequence"/>
</dbReference>
<name>A0A3S5CRR7_9PLAT</name>
<organism evidence="2 3">
    <name type="scientific">Protopolystoma xenopodis</name>
    <dbReference type="NCBI Taxonomy" id="117903"/>
    <lineage>
        <taxon>Eukaryota</taxon>
        <taxon>Metazoa</taxon>
        <taxon>Spiralia</taxon>
        <taxon>Lophotrochozoa</taxon>
        <taxon>Platyhelminthes</taxon>
        <taxon>Monogenea</taxon>
        <taxon>Polyopisthocotylea</taxon>
        <taxon>Polystomatidea</taxon>
        <taxon>Polystomatidae</taxon>
        <taxon>Protopolystoma</taxon>
    </lineage>
</organism>
<dbReference type="AlphaFoldDB" id="A0A3S5CRR7"/>
<evidence type="ECO:0000313" key="3">
    <source>
        <dbReference type="Proteomes" id="UP000784294"/>
    </source>
</evidence>
<accession>A0A3S5CRR7</accession>
<keyword evidence="3" id="KW-1185">Reference proteome</keyword>
<comment type="caution">
    <text evidence="2">The sequence shown here is derived from an EMBL/GenBank/DDBJ whole genome shotgun (WGS) entry which is preliminary data.</text>
</comment>
<feature type="compositionally biased region" description="Polar residues" evidence="1">
    <location>
        <begin position="25"/>
        <end position="34"/>
    </location>
</feature>
<proteinExistence type="predicted"/>
<evidence type="ECO:0000313" key="2">
    <source>
        <dbReference type="EMBL" id="VEL31097.1"/>
    </source>
</evidence>
<dbReference type="EMBL" id="CAAALY010118637">
    <property type="protein sequence ID" value="VEL31097.1"/>
    <property type="molecule type" value="Genomic_DNA"/>
</dbReference>
<protein>
    <submittedName>
        <fullName evidence="2">Uncharacterized protein</fullName>
    </submittedName>
</protein>
<sequence>MATGPKTVLHRPDRLSLRQPICPRSTGTQPATNSTQLHAKLDCKPDELTNLCAWADGIEQCCPGNKASALVRRDSLPVGPVYSTITTTSQPDVALGTGTAHKHAHIYAGTQKERHLWVHRGVQAVSSLIMSTMETSECGCAWLWRYVSIGLSLWRSRVRVDELRLGDAAYRCNFVGSNGADDRNHICVLLYRAVSQKLMKPGGRHFGAQ</sequence>
<reference evidence="2" key="1">
    <citation type="submission" date="2018-11" db="EMBL/GenBank/DDBJ databases">
        <authorList>
            <consortium name="Pathogen Informatics"/>
        </authorList>
    </citation>
    <scope>NUCLEOTIDE SEQUENCE</scope>
</reference>
<gene>
    <name evidence="2" type="ORF">PXEA_LOCUS24537</name>
</gene>
<evidence type="ECO:0000256" key="1">
    <source>
        <dbReference type="SAM" id="MobiDB-lite"/>
    </source>
</evidence>